<name>A0A671W921_SPAAU</name>
<keyword evidence="8" id="KW-1185">Reference proteome</keyword>
<reference evidence="7" key="3">
    <citation type="submission" date="2025-09" db="UniProtKB">
        <authorList>
            <consortium name="Ensembl"/>
        </authorList>
    </citation>
    <scope>IDENTIFICATION</scope>
</reference>
<evidence type="ECO:0000256" key="4">
    <source>
        <dbReference type="ARBA" id="ARBA00022989"/>
    </source>
</evidence>
<evidence type="ECO:0000256" key="3">
    <source>
        <dbReference type="ARBA" id="ARBA00022692"/>
    </source>
</evidence>
<dbReference type="GeneID" id="115566868"/>
<dbReference type="GeneTree" id="ENSGT00510000051675"/>
<gene>
    <name evidence="7" type="primary">LOC115566868</name>
</gene>
<reference evidence="7" key="1">
    <citation type="submission" date="2021-04" db="EMBL/GenBank/DDBJ databases">
        <authorList>
            <consortium name="Wellcome Sanger Institute Data Sharing"/>
        </authorList>
    </citation>
    <scope>NUCLEOTIDE SEQUENCE [LARGE SCALE GENOMIC DNA]</scope>
</reference>
<dbReference type="PANTHER" id="PTHR23320:SF125">
    <property type="entry name" value="TRANSMEMBRANE PROTEIN 176L.1-RELATED"/>
    <property type="match status" value="1"/>
</dbReference>
<evidence type="ECO:0000256" key="6">
    <source>
        <dbReference type="SAM" id="Phobius"/>
    </source>
</evidence>
<evidence type="ECO:0000313" key="8">
    <source>
        <dbReference type="Proteomes" id="UP000472265"/>
    </source>
</evidence>
<dbReference type="InParanoid" id="A0A671W921"/>
<dbReference type="InterPro" id="IPR007237">
    <property type="entry name" value="CD20-like"/>
</dbReference>
<dbReference type="InterPro" id="IPR030417">
    <property type="entry name" value="MS4A"/>
</dbReference>
<proteinExistence type="inferred from homology"/>
<reference evidence="7" key="2">
    <citation type="submission" date="2025-08" db="UniProtKB">
        <authorList>
            <consortium name="Ensembl"/>
        </authorList>
    </citation>
    <scope>IDENTIFICATION</scope>
</reference>
<evidence type="ECO:0000256" key="2">
    <source>
        <dbReference type="ARBA" id="ARBA00009565"/>
    </source>
</evidence>
<dbReference type="GO" id="GO:0016020">
    <property type="term" value="C:membrane"/>
    <property type="evidence" value="ECO:0007669"/>
    <property type="project" value="UniProtKB-SubCell"/>
</dbReference>
<evidence type="ECO:0000256" key="5">
    <source>
        <dbReference type="ARBA" id="ARBA00023136"/>
    </source>
</evidence>
<dbReference type="Proteomes" id="UP000472265">
    <property type="component" value="Chromosome 17"/>
</dbReference>
<organism evidence="7 8">
    <name type="scientific">Sparus aurata</name>
    <name type="common">Gilthead sea bream</name>
    <dbReference type="NCBI Taxonomy" id="8175"/>
    <lineage>
        <taxon>Eukaryota</taxon>
        <taxon>Metazoa</taxon>
        <taxon>Chordata</taxon>
        <taxon>Craniata</taxon>
        <taxon>Vertebrata</taxon>
        <taxon>Euteleostomi</taxon>
        <taxon>Actinopterygii</taxon>
        <taxon>Neopterygii</taxon>
        <taxon>Teleostei</taxon>
        <taxon>Neoteleostei</taxon>
        <taxon>Acanthomorphata</taxon>
        <taxon>Eupercaria</taxon>
        <taxon>Spariformes</taxon>
        <taxon>Sparidae</taxon>
        <taxon>Sparus</taxon>
    </lineage>
</organism>
<dbReference type="RefSeq" id="XP_030248764.1">
    <property type="nucleotide sequence ID" value="XM_030392904.1"/>
</dbReference>
<feature type="transmembrane region" description="Helical" evidence="6">
    <location>
        <begin position="178"/>
        <end position="203"/>
    </location>
</feature>
<dbReference type="RefSeq" id="XP_030248763.1">
    <property type="nucleotide sequence ID" value="XM_030392903.1"/>
</dbReference>
<feature type="transmembrane region" description="Helical" evidence="6">
    <location>
        <begin position="112"/>
        <end position="137"/>
    </location>
</feature>
<dbReference type="Pfam" id="PF04103">
    <property type="entry name" value="CD20"/>
    <property type="match status" value="1"/>
</dbReference>
<dbReference type="Ensembl" id="ENSSAUT00010034866.1">
    <property type="protein sequence ID" value="ENSSAUP00010033096.1"/>
    <property type="gene ID" value="ENSSAUG00010014033.1"/>
</dbReference>
<dbReference type="OMA" id="QMCVCIS"/>
<sequence>MTVTTFRHKEVTVVTVASDSQSMLPPLCQILKSLCYSAKCCSEIKGLLQTKVVSALGVIMIMVGLFNIGLGPGRVSYHPEDFTYLRAAYWLGGVYIAAGVVSLLAGQFLSRFLVGISVLVNIIGSVFAVVGIVLYGIDLGESNVEWMCDWGYYDSTGPPDRCRYVAHFAQRLLTSMDITLIVLAALQLCVCISTAVLSIRALARKEVEQADRDVEIYQPVVTEELPTSPGA</sequence>
<comment type="subcellular location">
    <subcellularLocation>
        <location evidence="1">Membrane</location>
        <topology evidence="1">Multi-pass membrane protein</topology>
    </subcellularLocation>
</comment>
<feature type="transmembrane region" description="Helical" evidence="6">
    <location>
        <begin position="87"/>
        <end position="105"/>
    </location>
</feature>
<keyword evidence="5 6" id="KW-0472">Membrane</keyword>
<dbReference type="OrthoDB" id="10071849at2759"/>
<keyword evidence="4 6" id="KW-1133">Transmembrane helix</keyword>
<accession>A0A671W921</accession>
<feature type="transmembrane region" description="Helical" evidence="6">
    <location>
        <begin position="52"/>
        <end position="75"/>
    </location>
</feature>
<evidence type="ECO:0000313" key="7">
    <source>
        <dbReference type="Ensembl" id="ENSSAUP00010033096.1"/>
    </source>
</evidence>
<evidence type="ECO:0000256" key="1">
    <source>
        <dbReference type="ARBA" id="ARBA00004141"/>
    </source>
</evidence>
<keyword evidence="3 6" id="KW-0812">Transmembrane</keyword>
<dbReference type="PANTHER" id="PTHR23320">
    <property type="entry name" value="MEMBRANE-SPANNING 4-DOMAINS SUBFAMILY A MS4A -RELATED"/>
    <property type="match status" value="1"/>
</dbReference>
<comment type="similarity">
    <text evidence="2">Belongs to the MS4A family.</text>
</comment>
<dbReference type="AlphaFoldDB" id="A0A671W921"/>
<protein>
    <submittedName>
        <fullName evidence="7">Uncharacterized LOC115566868</fullName>
    </submittedName>
</protein>